<dbReference type="Proteomes" id="UP000245423">
    <property type="component" value="Chromosome 1"/>
</dbReference>
<protein>
    <submittedName>
        <fullName evidence="8">Cytochrome c-type biogenesis protein CcdA</fullName>
    </submittedName>
</protein>
<feature type="transmembrane region" description="Helical" evidence="6">
    <location>
        <begin position="139"/>
        <end position="166"/>
    </location>
</feature>
<dbReference type="PANTHER" id="PTHR31272">
    <property type="entry name" value="CYTOCHROME C-TYPE BIOGENESIS PROTEIN HI_1454-RELATED"/>
    <property type="match status" value="1"/>
</dbReference>
<accession>M1ZHA3</accession>
<dbReference type="PANTHER" id="PTHR31272:SF4">
    <property type="entry name" value="CYTOCHROME C-TYPE BIOGENESIS PROTEIN HI_1454-RELATED"/>
    <property type="match status" value="1"/>
</dbReference>
<dbReference type="InterPro" id="IPR003834">
    <property type="entry name" value="Cyt_c_assmbl_TM_dom"/>
</dbReference>
<feature type="transmembrane region" description="Helical" evidence="6">
    <location>
        <begin position="178"/>
        <end position="202"/>
    </location>
</feature>
<evidence type="ECO:0000256" key="2">
    <source>
        <dbReference type="ARBA" id="ARBA00006143"/>
    </source>
</evidence>
<dbReference type="HOGENOM" id="CLU_053225_2_0_9"/>
<evidence type="ECO:0000259" key="7">
    <source>
        <dbReference type="Pfam" id="PF02683"/>
    </source>
</evidence>
<dbReference type="GO" id="GO:0016020">
    <property type="term" value="C:membrane"/>
    <property type="evidence" value="ECO:0007669"/>
    <property type="project" value="UniProtKB-SubCell"/>
</dbReference>
<sequence>MNVLRIYFYRGESMDLGNVSLPIAFGAGFLSFFSPCILPLIPVYIMYMTGVNLESEMEERRLIALTRTTGFVIGFTIIFMIMGTSASFIGKIFIRNKEIFSKVSGALIVIFGLNMMGIIKFRFLNMEKKMKAPKKVSNWFSSILMGMAFAAGWTPCFGPVLASILIYAGGAATVSKGIYLLFIYSVGMAIPFLLTALFINVFSKFLEKMEKVMVYIPKIGGLIMVIFGMLVFFNKVIDISRLML</sequence>
<evidence type="ECO:0000256" key="4">
    <source>
        <dbReference type="ARBA" id="ARBA00022989"/>
    </source>
</evidence>
<evidence type="ECO:0000256" key="3">
    <source>
        <dbReference type="ARBA" id="ARBA00022692"/>
    </source>
</evidence>
<evidence type="ECO:0000256" key="1">
    <source>
        <dbReference type="ARBA" id="ARBA00004141"/>
    </source>
</evidence>
<comment type="subcellular location">
    <subcellularLocation>
        <location evidence="1">Membrane</location>
        <topology evidence="1">Multi-pass membrane protein</topology>
    </subcellularLocation>
</comment>
<dbReference type="AlphaFoldDB" id="M1ZHA3"/>
<feature type="transmembrane region" description="Helical" evidence="6">
    <location>
        <begin position="214"/>
        <end position="233"/>
    </location>
</feature>
<name>M1ZHA3_9FIRM</name>
<dbReference type="Pfam" id="PF02683">
    <property type="entry name" value="DsbD_TM"/>
    <property type="match status" value="1"/>
</dbReference>
<feature type="domain" description="Cytochrome C biogenesis protein transmembrane" evidence="7">
    <location>
        <begin position="21"/>
        <end position="229"/>
    </location>
</feature>
<dbReference type="GO" id="GO:0017004">
    <property type="term" value="P:cytochrome complex assembly"/>
    <property type="evidence" value="ECO:0007669"/>
    <property type="project" value="InterPro"/>
</dbReference>
<keyword evidence="9" id="KW-1185">Reference proteome</keyword>
<evidence type="ECO:0000313" key="8">
    <source>
        <dbReference type="EMBL" id="SHD78118.1"/>
    </source>
</evidence>
<feature type="transmembrane region" description="Helical" evidence="6">
    <location>
        <begin position="99"/>
        <end position="119"/>
    </location>
</feature>
<keyword evidence="4 6" id="KW-1133">Transmembrane helix</keyword>
<evidence type="ECO:0000313" key="9">
    <source>
        <dbReference type="Proteomes" id="UP000245423"/>
    </source>
</evidence>
<evidence type="ECO:0000256" key="6">
    <source>
        <dbReference type="SAM" id="Phobius"/>
    </source>
</evidence>
<organism evidence="8 9">
    <name type="scientific">[Clostridium] ultunense Esp</name>
    <dbReference type="NCBI Taxonomy" id="1288971"/>
    <lineage>
        <taxon>Bacteria</taxon>
        <taxon>Bacillati</taxon>
        <taxon>Bacillota</taxon>
        <taxon>Tissierellia</taxon>
        <taxon>Tissierellales</taxon>
        <taxon>Tepidimicrobiaceae</taxon>
        <taxon>Schnuerera</taxon>
    </lineage>
</organism>
<gene>
    <name evidence="8" type="primary">ccdA</name>
    <name evidence="8" type="ORF">CUESP1_2786</name>
</gene>
<keyword evidence="5 6" id="KW-0472">Membrane</keyword>
<evidence type="ECO:0000256" key="5">
    <source>
        <dbReference type="ARBA" id="ARBA00023136"/>
    </source>
</evidence>
<proteinExistence type="inferred from homology"/>
<keyword evidence="3 6" id="KW-0812">Transmembrane</keyword>
<dbReference type="InterPro" id="IPR051790">
    <property type="entry name" value="Cytochrome_c-biogenesis_DsbD"/>
</dbReference>
<dbReference type="EMBL" id="LT669839">
    <property type="protein sequence ID" value="SHD78118.1"/>
    <property type="molecule type" value="Genomic_DNA"/>
</dbReference>
<reference evidence="8 9" key="1">
    <citation type="submission" date="2016-11" db="EMBL/GenBank/DDBJ databases">
        <authorList>
            <person name="Manzoor S."/>
        </authorList>
    </citation>
    <scope>NUCLEOTIDE SEQUENCE [LARGE SCALE GENOMIC DNA]</scope>
    <source>
        <strain evidence="8">Clostridium ultunense strain Esp</strain>
    </source>
</reference>
<comment type="similarity">
    <text evidence="2">Belongs to the DsbD family.</text>
</comment>
<feature type="transmembrane region" description="Helical" evidence="6">
    <location>
        <begin position="68"/>
        <end position="93"/>
    </location>
</feature>
<feature type="transmembrane region" description="Helical" evidence="6">
    <location>
        <begin position="20"/>
        <end position="47"/>
    </location>
</feature>